<dbReference type="EMBL" id="PDPS01000025">
    <property type="protein sequence ID" value="PID57849.1"/>
    <property type="molecule type" value="Genomic_DNA"/>
</dbReference>
<dbReference type="PANTHER" id="PTHR21666:SF287">
    <property type="entry name" value="CYTOPLASMIC MEMBRANE PROTEIN"/>
    <property type="match status" value="1"/>
</dbReference>
<proteinExistence type="predicted"/>
<dbReference type="Pfam" id="PF01551">
    <property type="entry name" value="Peptidase_M23"/>
    <property type="match status" value="1"/>
</dbReference>
<reference evidence="3 4" key="1">
    <citation type="submission" date="2017-10" db="EMBL/GenBank/DDBJ databases">
        <title>Novel microbial diversity and functional potential in the marine mammal oral microbiome.</title>
        <authorList>
            <person name="Dudek N.K."/>
            <person name="Sun C.L."/>
            <person name="Burstein D."/>
            <person name="Kantor R.S."/>
            <person name="Aliaga Goltsman D.S."/>
            <person name="Bik E.M."/>
            <person name="Thomas B.C."/>
            <person name="Banfield J.F."/>
            <person name="Relman D.A."/>
        </authorList>
    </citation>
    <scope>NUCLEOTIDE SEQUENCE [LARGE SCALE GENOMIC DNA]</scope>
    <source>
        <strain evidence="3">DOLZORAL124_49_17</strain>
    </source>
</reference>
<dbReference type="Proteomes" id="UP000229740">
    <property type="component" value="Unassembled WGS sequence"/>
</dbReference>
<keyword evidence="1" id="KW-1133">Transmembrane helix</keyword>
<dbReference type="GO" id="GO:0004222">
    <property type="term" value="F:metalloendopeptidase activity"/>
    <property type="evidence" value="ECO:0007669"/>
    <property type="project" value="TreeGrafter"/>
</dbReference>
<evidence type="ECO:0000313" key="3">
    <source>
        <dbReference type="EMBL" id="PID57849.1"/>
    </source>
</evidence>
<dbReference type="SUPFAM" id="SSF51261">
    <property type="entry name" value="Duplicated hybrid motif"/>
    <property type="match status" value="1"/>
</dbReference>
<dbReference type="Gene3D" id="2.70.70.10">
    <property type="entry name" value="Glucose Permease (Domain IIA)"/>
    <property type="match status" value="1"/>
</dbReference>
<organism evidence="3 4">
    <name type="scientific">candidate division KSB3 bacterium</name>
    <dbReference type="NCBI Taxonomy" id="2044937"/>
    <lineage>
        <taxon>Bacteria</taxon>
        <taxon>candidate division KSB3</taxon>
    </lineage>
</organism>
<evidence type="ECO:0000313" key="4">
    <source>
        <dbReference type="Proteomes" id="UP000229740"/>
    </source>
</evidence>
<feature type="domain" description="M23ase beta-sheet core" evidence="2">
    <location>
        <begin position="193"/>
        <end position="285"/>
    </location>
</feature>
<dbReference type="AlphaFoldDB" id="A0A2G6E6Y5"/>
<dbReference type="CDD" id="cd12797">
    <property type="entry name" value="M23_peptidase"/>
    <property type="match status" value="1"/>
</dbReference>
<evidence type="ECO:0000256" key="1">
    <source>
        <dbReference type="SAM" id="Phobius"/>
    </source>
</evidence>
<dbReference type="InterPro" id="IPR011055">
    <property type="entry name" value="Dup_hybrid_motif"/>
</dbReference>
<dbReference type="PANTHER" id="PTHR21666">
    <property type="entry name" value="PEPTIDASE-RELATED"/>
    <property type="match status" value="1"/>
</dbReference>
<gene>
    <name evidence="3" type="ORF">CSB45_06420</name>
</gene>
<keyword evidence="1" id="KW-0472">Membrane</keyword>
<accession>A0A2G6E6Y5</accession>
<protein>
    <recommendedName>
        <fullName evidence="2">M23ase beta-sheet core domain-containing protein</fullName>
    </recommendedName>
</protein>
<name>A0A2G6E6Y5_9BACT</name>
<comment type="caution">
    <text evidence="3">The sequence shown here is derived from an EMBL/GenBank/DDBJ whole genome shotgun (WGS) entry which is preliminary data.</text>
</comment>
<feature type="transmembrane region" description="Helical" evidence="1">
    <location>
        <begin position="18"/>
        <end position="41"/>
    </location>
</feature>
<evidence type="ECO:0000259" key="2">
    <source>
        <dbReference type="Pfam" id="PF01551"/>
    </source>
</evidence>
<dbReference type="InterPro" id="IPR016047">
    <property type="entry name" value="M23ase_b-sheet_dom"/>
</dbReference>
<dbReference type="InterPro" id="IPR050570">
    <property type="entry name" value="Cell_wall_metabolism_enzyme"/>
</dbReference>
<keyword evidence="1" id="KW-0812">Transmembrane</keyword>
<sequence>MAVNCTVGDDLTFKPPCFIYITLFTLLCSLIVLSSGCGPTVRQSAGPSREAQHVTRRTTDFQPDFSMAYANAMENTPDLPLEKIRRHIAEEAILEEDSPFEHACHEGELVGPAACIMSEPRLSEDPLIEENCADSARSWCDPSHEKRYLSYLEQRDVPAIQIQTAILPYFSAPVKDGLVLRGMQLPQHKRQRGHYGIDVIPRQCKRRGVPLQAIEDGIVVISSWGRGYGYYVVMYHQNGLFSLYSHTLKQSRARVGQVLNRGDTLAYMGKSGNAKGYHLHFELIDLREHWNFRHSMDTFIQRLAEGRPLGSCSCEQLKTLLFAKKSKKNPLQYIEGLTLAKRQGGKWIAGEAIIPMTRISIARTNSSYPGPLRKRPRP</sequence>